<protein>
    <submittedName>
        <fullName evidence="3">Uncharacterized protein</fullName>
    </submittedName>
</protein>
<gene>
    <name evidence="3" type="ORF">TPC1_17355</name>
</gene>
<organism evidence="3">
    <name type="scientific">Trepomonas sp. PC1</name>
    <dbReference type="NCBI Taxonomy" id="1076344"/>
    <lineage>
        <taxon>Eukaryota</taxon>
        <taxon>Metamonada</taxon>
        <taxon>Diplomonadida</taxon>
        <taxon>Hexamitidae</taxon>
        <taxon>Hexamitinae</taxon>
        <taxon>Trepomonas</taxon>
    </lineage>
</organism>
<proteinExistence type="predicted"/>
<feature type="non-terminal residue" evidence="3">
    <location>
        <position position="1376"/>
    </location>
</feature>
<evidence type="ECO:0000256" key="1">
    <source>
        <dbReference type="SAM" id="Coils"/>
    </source>
</evidence>
<dbReference type="EMBL" id="GDID01005487">
    <property type="protein sequence ID" value="JAP91119.1"/>
    <property type="molecule type" value="Transcribed_RNA"/>
</dbReference>
<evidence type="ECO:0000313" key="3">
    <source>
        <dbReference type="EMBL" id="JAP91119.1"/>
    </source>
</evidence>
<feature type="non-terminal residue" evidence="3">
    <location>
        <position position="1"/>
    </location>
</feature>
<reference evidence="3" key="1">
    <citation type="submission" date="2015-07" db="EMBL/GenBank/DDBJ databases">
        <title>Adaptation to a free-living lifestyle via gene acquisitions in the diplomonad Trepomonas sp. PC1.</title>
        <authorList>
            <person name="Xu F."/>
            <person name="Jerlstrom-Hultqvist J."/>
            <person name="Kolisko M."/>
            <person name="Simpson A.G.B."/>
            <person name="Roger A.J."/>
            <person name="Svard S.G."/>
            <person name="Andersson J.O."/>
        </authorList>
    </citation>
    <scope>NUCLEOTIDE SEQUENCE</scope>
    <source>
        <strain evidence="3">PC1</strain>
    </source>
</reference>
<feature type="coiled-coil region" evidence="1">
    <location>
        <begin position="108"/>
        <end position="174"/>
    </location>
</feature>
<feature type="compositionally biased region" description="Basic residues" evidence="2">
    <location>
        <begin position="509"/>
        <end position="520"/>
    </location>
</feature>
<name>A0A146K6H3_9EUKA</name>
<feature type="region of interest" description="Disordered" evidence="2">
    <location>
        <begin position="498"/>
        <end position="536"/>
    </location>
</feature>
<sequence length="1376" mass="161882">LTDKELLEVYHEMRTPKVLKNMTTPTPQPKKNEYLQIANEIRECLKKKQDLQSVINQQVNVPDAIEMYLNVASVVLEEVALTKQQEASMLKQVIQYLVSNARMKPSELTEALRKADQVKLQYQGTEQQFENFKKELIELKNKLIDKEYENKTQYEDIEEKAKIIRDNKQTIEQQAKMIAKYQIQLKDRDNQIIEKMNLVTEVSQQNTKILSEQQQLRLQYEQLVYQFDLKQQTIDRKEREVARVNDLMLETKEQYDILKRSFTGMIDAKQYNDLLQQFNKETAKLSKVELQSLKQLKEIENLQNAMQKQAKLIGTYEGQIISLKTQIDELQNRVSLLTHQLKLKTTQNQQLENQIQTMNKSLNFQMEQGNIEKIKQQKEMKELQKQIEEAEVENKLKQQRLENMSIIESKLLSQIEITKEKEREKALESMVIETKEEPKIVSLKELKQGGQKKEVEDLNKEVQVSMPLKNFFQKPKNTMDHTTQTDDVKIVPNEEIRKSTSTKEDQQVKTKHKIAKKVPTSKRAMEKVEKQNLENTQSEIEPTLKTRTQITETKIEEISITKPQAETSLMEPSSFSFEEMDKIEAIKPIVTQIQKPVQPISLNFTKSKCISFTPPKSFDRVAQTDQTFADLVSQTTKADFQQQTNFVNLTFTICTSCAKQVQDQDFTIKSTPNVPIYGQKQQNAPTKHLTTKTEVRKTLLELENKVSDQKFEKKDEEKLLHAEKFIIKQNSKVKQQIKEIKDELKLIFKEMEAERPSRQLEIELDQKMNSVHTQQLQMQKLEIQQQIKSRLKSRNRAKIEVDNAEFETKQKIEQGKQLPTREYVQKPKPFREAPQQDTSVPTIDFGLSVQADDQILQSQQETLKFTKRTQKSNESKLQIELSPIVKTIPAKENDKHISKNNSVVSNMNKSKTTDKLVEEKPKEIVQYSFENGQFISPFKQIILLKKIMEKEKADALKNVLTIDDFQKKIVKIKEIQKLIDIEERHRQKKTYQIINGKQFLSLEYFKNRKQSDANFVQQQLIMQLITDKQVREQLKCENKLIISTETSEQTYFLQTDQQNENFESLNPLIKEEFSFLSADFFDKKLFKLQKIPIQNIQDHRCIQFPCQIETEEAFNNFFQFAIDKICSKILRSYDRVLDIPNMLNSIMLIQYGILQLSNQRFYSAIGRIIAYQHVNSKCFILYCLLLERNQQQKWFAAFLLSNLSYVKETAFSQLTSQLLQITDHRFIEDKYLKCYELLKLSQKIFTQHLSLLVKQIPLEKDLNKLAKRANPTLINENTSICYVNELFQTVYQTEFIFKVEKRHLLMEKLQKLVNQSEIQYQDLLQTIKFEGNDIQLNSMLVRMQLLKNSFTQLIEAKQHEMAYWIYQQLWMQVGTI</sequence>
<evidence type="ECO:0000256" key="2">
    <source>
        <dbReference type="SAM" id="MobiDB-lite"/>
    </source>
</evidence>
<feature type="compositionally biased region" description="Basic and acidic residues" evidence="2">
    <location>
        <begin position="498"/>
        <end position="508"/>
    </location>
</feature>
<feature type="coiled-coil region" evidence="1">
    <location>
        <begin position="699"/>
        <end position="754"/>
    </location>
</feature>
<feature type="compositionally biased region" description="Basic and acidic residues" evidence="2">
    <location>
        <begin position="523"/>
        <end position="532"/>
    </location>
</feature>
<accession>A0A146K6H3</accession>
<keyword evidence="1" id="KW-0175">Coiled coil</keyword>
<feature type="coiled-coil region" evidence="1">
    <location>
        <begin position="285"/>
        <end position="407"/>
    </location>
</feature>